<comment type="catalytic activity">
    <reaction evidence="4">
        <text>L-glutaminyl-[peptide chain release factor] + S-adenosyl-L-methionine = N(5)-methyl-L-glutaminyl-[peptide chain release factor] + S-adenosyl-L-homocysteine + H(+)</text>
        <dbReference type="Rhea" id="RHEA:42896"/>
        <dbReference type="Rhea" id="RHEA-COMP:10271"/>
        <dbReference type="Rhea" id="RHEA-COMP:10272"/>
        <dbReference type="ChEBI" id="CHEBI:15378"/>
        <dbReference type="ChEBI" id="CHEBI:30011"/>
        <dbReference type="ChEBI" id="CHEBI:57856"/>
        <dbReference type="ChEBI" id="CHEBI:59789"/>
        <dbReference type="ChEBI" id="CHEBI:61891"/>
        <dbReference type="EC" id="2.1.1.297"/>
    </reaction>
</comment>
<dbReference type="PANTHER" id="PTHR47441">
    <property type="match status" value="1"/>
</dbReference>
<dbReference type="GO" id="GO:0003676">
    <property type="term" value="F:nucleic acid binding"/>
    <property type="evidence" value="ECO:0007669"/>
    <property type="project" value="InterPro"/>
</dbReference>
<feature type="binding site" evidence="4">
    <location>
        <position position="196"/>
    </location>
    <ligand>
        <name>S-adenosyl-L-methionine</name>
        <dbReference type="ChEBI" id="CHEBI:59789"/>
    </ligand>
</feature>
<evidence type="ECO:0000256" key="3">
    <source>
        <dbReference type="ARBA" id="ARBA00022691"/>
    </source>
</evidence>
<sequence length="291" mass="31909">MWAWRSQARAQAQIHQIDLTEVDWLLRGLCQVDSLALRLGTLAQVTQVPSRVLLAELEARWQKRLSDRVPIQHLVGEVAWRDLSLRVSPAVLIPRPETELVIDVVMDWLAQNPQATALSQGTWVDLGTGSGAIALGLAQALPKAKILAVDVSGAALAIAQQNAVDHGLSDRIQFLQGEWFEPLSKWHGQLAGIVSNPPYIPTAVVSTLEPEVAHHEPHLALDGGDDGLAAIRHLVITAPDYLVAGGLWLVEHMQGQSAAIRELLKATQQYREIQPVADLARCDRFVQAVRR</sequence>
<dbReference type="GO" id="GO:0032259">
    <property type="term" value="P:methylation"/>
    <property type="evidence" value="ECO:0007669"/>
    <property type="project" value="UniProtKB-KW"/>
</dbReference>
<evidence type="ECO:0000259" key="5">
    <source>
        <dbReference type="Pfam" id="PF05175"/>
    </source>
</evidence>
<feature type="binding site" evidence="4">
    <location>
        <begin position="127"/>
        <end position="131"/>
    </location>
    <ligand>
        <name>S-adenosyl-L-methionine</name>
        <dbReference type="ChEBI" id="CHEBI:59789"/>
    </ligand>
</feature>
<gene>
    <name evidence="4 6" type="primary">prmC</name>
    <name evidence="6" type="ORF">DYY88_23215</name>
</gene>
<protein>
    <recommendedName>
        <fullName evidence="4">Release factor glutamine methyltransferase</fullName>
        <shortName evidence="4">RF MTase</shortName>
        <ecNumber evidence="4">2.1.1.297</ecNumber>
    </recommendedName>
    <alternativeName>
        <fullName evidence="4">N5-glutamine methyltransferase PrmC</fullName>
    </alternativeName>
    <alternativeName>
        <fullName evidence="4">Protein-(glutamine-N5) MTase PrmC</fullName>
    </alternativeName>
    <alternativeName>
        <fullName evidence="4">Protein-glutamine N-methyltransferase PrmC</fullName>
    </alternativeName>
</protein>
<evidence type="ECO:0000256" key="2">
    <source>
        <dbReference type="ARBA" id="ARBA00022679"/>
    </source>
</evidence>
<proteinExistence type="inferred from homology"/>
<dbReference type="InterPro" id="IPR052663">
    <property type="entry name" value="RF_glutamine_MTase_cyano"/>
</dbReference>
<dbReference type="InterPro" id="IPR004556">
    <property type="entry name" value="HemK-like"/>
</dbReference>
<keyword evidence="2 4" id="KW-0808">Transferase</keyword>
<dbReference type="EMBL" id="QVFV01000012">
    <property type="protein sequence ID" value="RZM74750.1"/>
    <property type="molecule type" value="Genomic_DNA"/>
</dbReference>
<dbReference type="SUPFAM" id="SSF53335">
    <property type="entry name" value="S-adenosyl-L-methionine-dependent methyltransferases"/>
    <property type="match status" value="1"/>
</dbReference>
<evidence type="ECO:0000313" key="7">
    <source>
        <dbReference type="Proteomes" id="UP000292459"/>
    </source>
</evidence>
<feature type="binding site" evidence="4">
    <location>
        <begin position="196"/>
        <end position="199"/>
    </location>
    <ligand>
        <name>substrate</name>
    </ligand>
</feature>
<dbReference type="NCBIfam" id="TIGR00536">
    <property type="entry name" value="hemK_fam"/>
    <property type="match status" value="1"/>
</dbReference>
<dbReference type="InterPro" id="IPR029063">
    <property type="entry name" value="SAM-dependent_MTases_sf"/>
</dbReference>
<evidence type="ECO:0000313" key="6">
    <source>
        <dbReference type="EMBL" id="RZM74750.1"/>
    </source>
</evidence>
<feature type="domain" description="Methyltransferase small" evidence="5">
    <location>
        <begin position="109"/>
        <end position="200"/>
    </location>
</feature>
<dbReference type="Gene3D" id="3.40.50.150">
    <property type="entry name" value="Vaccinia Virus protein VP39"/>
    <property type="match status" value="1"/>
</dbReference>
<keyword evidence="3 4" id="KW-0949">S-adenosyl-L-methionine</keyword>
<dbReference type="AlphaFoldDB" id="A0A4Q7E119"/>
<comment type="similarity">
    <text evidence="4">Belongs to the protein N5-glutamine methyltransferase family. PrmC subfamily.</text>
</comment>
<accession>A0A4Q7E119</accession>
<dbReference type="InterPro" id="IPR002052">
    <property type="entry name" value="DNA_methylase_N6_adenine_CS"/>
</dbReference>
<reference evidence="6 7" key="1">
    <citation type="submission" date="2018-11" db="EMBL/GenBank/DDBJ databases">
        <title>Whole genome sequencing of an environmental sample.</title>
        <authorList>
            <person name="Sarangi A.N."/>
            <person name="Singh D."/>
            <person name="Tripathy S."/>
        </authorList>
    </citation>
    <scope>NUCLEOTIDE SEQUENCE [LARGE SCALE GENOMIC DNA]</scope>
    <source>
        <strain evidence="6 7">Lakshadweep</strain>
    </source>
</reference>
<dbReference type="EC" id="2.1.1.297" evidence="4"/>
<keyword evidence="7" id="KW-1185">Reference proteome</keyword>
<name>A0A4Q7E119_9CYAN</name>
<comment type="function">
    <text evidence="4">Methylates the class 1 translation termination release factors RF1/PrfA and RF2/PrfB on the glutamine residue of the universally conserved GGQ motif.</text>
</comment>
<organism evidence="6 7">
    <name type="scientific">Leptolyngbya iicbica LK</name>
    <dbReference type="NCBI Taxonomy" id="2294035"/>
    <lineage>
        <taxon>Bacteria</taxon>
        <taxon>Bacillati</taxon>
        <taxon>Cyanobacteriota</taxon>
        <taxon>Cyanophyceae</taxon>
        <taxon>Leptolyngbyales</taxon>
        <taxon>Leptolyngbyaceae</taxon>
        <taxon>Leptolyngbya group</taxon>
        <taxon>Leptolyngbya</taxon>
        <taxon>Leptolyngbya iicbica</taxon>
    </lineage>
</organism>
<dbReference type="InterPro" id="IPR007848">
    <property type="entry name" value="Small_mtfrase_dom"/>
</dbReference>
<dbReference type="Proteomes" id="UP000292459">
    <property type="component" value="Unassembled WGS sequence"/>
</dbReference>
<dbReference type="InterPro" id="IPR019874">
    <property type="entry name" value="RF_methyltr_PrmC"/>
</dbReference>
<dbReference type="PANTHER" id="PTHR47441:SF3">
    <property type="entry name" value="RELEASE FACTOR GLUTAMINE METHYLTRANSFERASE"/>
    <property type="match status" value="1"/>
</dbReference>
<evidence type="ECO:0000256" key="1">
    <source>
        <dbReference type="ARBA" id="ARBA00022603"/>
    </source>
</evidence>
<comment type="caution">
    <text evidence="6">The sequence shown here is derived from an EMBL/GenBank/DDBJ whole genome shotgun (WGS) entry which is preliminary data.</text>
</comment>
<evidence type="ECO:0000256" key="4">
    <source>
        <dbReference type="HAMAP-Rule" id="MF_02126"/>
    </source>
</evidence>
<feature type="binding site" evidence="4">
    <location>
        <position position="150"/>
    </location>
    <ligand>
        <name>S-adenosyl-L-methionine</name>
        <dbReference type="ChEBI" id="CHEBI:59789"/>
    </ligand>
</feature>
<dbReference type="GO" id="GO:0102559">
    <property type="term" value="F:peptide chain release factor N(5)-glutamine methyltransferase activity"/>
    <property type="evidence" value="ECO:0007669"/>
    <property type="project" value="UniProtKB-EC"/>
</dbReference>
<dbReference type="HAMAP" id="MF_02126">
    <property type="entry name" value="RF_methyltr_PrmC"/>
    <property type="match status" value="1"/>
</dbReference>
<dbReference type="CDD" id="cd02440">
    <property type="entry name" value="AdoMet_MTases"/>
    <property type="match status" value="1"/>
</dbReference>
<dbReference type="NCBIfam" id="TIGR03534">
    <property type="entry name" value="RF_mod_PrmC"/>
    <property type="match status" value="1"/>
</dbReference>
<feature type="binding site" evidence="4">
    <location>
        <position position="179"/>
    </location>
    <ligand>
        <name>S-adenosyl-L-methionine</name>
        <dbReference type="ChEBI" id="CHEBI:59789"/>
    </ligand>
</feature>
<dbReference type="OrthoDB" id="9800643at2"/>
<dbReference type="PROSITE" id="PS00092">
    <property type="entry name" value="N6_MTASE"/>
    <property type="match status" value="1"/>
</dbReference>
<dbReference type="Pfam" id="PF05175">
    <property type="entry name" value="MTS"/>
    <property type="match status" value="1"/>
</dbReference>
<keyword evidence="1 4" id="KW-0489">Methyltransferase</keyword>